<dbReference type="InterPro" id="IPR023631">
    <property type="entry name" value="Amidase_dom"/>
</dbReference>
<dbReference type="NCBIfam" id="NF004815">
    <property type="entry name" value="PRK06169.1"/>
    <property type="match status" value="1"/>
</dbReference>
<dbReference type="InterPro" id="IPR000120">
    <property type="entry name" value="Amidase"/>
</dbReference>
<comment type="similarity">
    <text evidence="1">Belongs to the amidase family.</text>
</comment>
<dbReference type="Gene3D" id="3.90.1300.10">
    <property type="entry name" value="Amidase signature (AS) domain"/>
    <property type="match status" value="1"/>
</dbReference>
<dbReference type="PANTHER" id="PTHR11895">
    <property type="entry name" value="TRANSAMIDASE"/>
    <property type="match status" value="1"/>
</dbReference>
<dbReference type="SUPFAM" id="SSF75304">
    <property type="entry name" value="Amidase signature (AS) enzymes"/>
    <property type="match status" value="1"/>
</dbReference>
<organism evidence="3 4">
    <name type="scientific">Hwanghaeella grinnelliae</name>
    <dbReference type="NCBI Taxonomy" id="2500179"/>
    <lineage>
        <taxon>Bacteria</taxon>
        <taxon>Pseudomonadati</taxon>
        <taxon>Pseudomonadota</taxon>
        <taxon>Alphaproteobacteria</taxon>
        <taxon>Rhodospirillales</taxon>
        <taxon>Rhodospirillaceae</taxon>
        <taxon>Hwanghaeella</taxon>
    </lineage>
</organism>
<keyword evidence="4" id="KW-1185">Reference proteome</keyword>
<dbReference type="Pfam" id="PF01425">
    <property type="entry name" value="Amidase"/>
    <property type="match status" value="1"/>
</dbReference>
<protein>
    <submittedName>
        <fullName evidence="3">Amidase</fullName>
        <ecNumber evidence="3">3.5.1.4</ecNumber>
    </submittedName>
</protein>
<reference evidence="4" key="1">
    <citation type="submission" date="2019-01" db="EMBL/GenBank/DDBJ databases">
        <title>Gri0909 isolated from a small marine red alga.</title>
        <authorList>
            <person name="Kim J."/>
            <person name="Jeong S.E."/>
            <person name="Jeon C.O."/>
        </authorList>
    </citation>
    <scope>NUCLEOTIDE SEQUENCE [LARGE SCALE GENOMIC DNA]</scope>
    <source>
        <strain evidence="4">Gri0909</strain>
    </source>
</reference>
<gene>
    <name evidence="3" type="ORF">EOI86_18240</name>
</gene>
<dbReference type="PANTHER" id="PTHR11895:SF7">
    <property type="entry name" value="GLUTAMYL-TRNA(GLN) AMIDOTRANSFERASE SUBUNIT A, MITOCHONDRIAL"/>
    <property type="match status" value="1"/>
</dbReference>
<sequence>MTGKTDLALASATELMDLYRSGGASPVEAVQAAVDRYERFEESVNAFVHFDAEGALSAAKASEERWRKGEPLGLVDGVPATIKDLVLMKGVPTRRGSLTSDTAPAVEDAPVTARLREHGAVLLGKTTTPEFGWKPLTDSPLTGITRNPWNTSRTPGGSSGGAASACALGIGALHIGTDGGGSIRIPAAFSGIFGIKQTFGLVPAYPLSPMGTVAHVGPMTRTVTDSALMLNVITQPDIRDWYAVTDGAEDYTETLGAGVAQMRIAFSMDLGYAKVMPDVQAKVRAAVKVFEDLGATVEEVDPGFACPDVTFNTHWYAGAASISRNFTDKQMAMIDPGLREVMYTGRTYPLFHYMDVTKQREDLAYHMAKFHETYDLLLTPMMPVTAVSVDNVLPAPDMSNWLDWTPFSYPFNLTQQPAATVPCGFGDDGLPVGLQIVGPKFADNLVLTAAKAFENVCPFVMPDAPNVTHGS</sequence>
<name>A0A3S2W2Z5_9PROT</name>
<dbReference type="InterPro" id="IPR036928">
    <property type="entry name" value="AS_sf"/>
</dbReference>
<evidence type="ECO:0000256" key="1">
    <source>
        <dbReference type="ARBA" id="ARBA00009199"/>
    </source>
</evidence>
<evidence type="ECO:0000259" key="2">
    <source>
        <dbReference type="Pfam" id="PF01425"/>
    </source>
</evidence>
<dbReference type="OrthoDB" id="7245165at2"/>
<evidence type="ECO:0000313" key="3">
    <source>
        <dbReference type="EMBL" id="RVU34786.1"/>
    </source>
</evidence>
<dbReference type="Proteomes" id="UP000287447">
    <property type="component" value="Unassembled WGS sequence"/>
</dbReference>
<comment type="caution">
    <text evidence="3">The sequence shown here is derived from an EMBL/GenBank/DDBJ whole genome shotgun (WGS) entry which is preliminary data.</text>
</comment>
<dbReference type="GO" id="GO:0004040">
    <property type="term" value="F:amidase activity"/>
    <property type="evidence" value="ECO:0007669"/>
    <property type="project" value="UniProtKB-EC"/>
</dbReference>
<dbReference type="EC" id="3.5.1.4" evidence="3"/>
<dbReference type="EMBL" id="SADE01000003">
    <property type="protein sequence ID" value="RVU34786.1"/>
    <property type="molecule type" value="Genomic_DNA"/>
</dbReference>
<dbReference type="AlphaFoldDB" id="A0A3S2W2Z5"/>
<accession>A0A3S2W2Z5</accession>
<proteinExistence type="inferred from homology"/>
<feature type="domain" description="Amidase" evidence="2">
    <location>
        <begin position="28"/>
        <end position="447"/>
    </location>
</feature>
<dbReference type="RefSeq" id="WP_127766940.1">
    <property type="nucleotide sequence ID" value="NZ_SADE01000003.1"/>
</dbReference>
<evidence type="ECO:0000313" key="4">
    <source>
        <dbReference type="Proteomes" id="UP000287447"/>
    </source>
</evidence>
<keyword evidence="3" id="KW-0378">Hydrolase</keyword>